<organism evidence="5">
    <name type="scientific">Schistocephalus solidus</name>
    <name type="common">Tapeworm</name>
    <dbReference type="NCBI Taxonomy" id="70667"/>
    <lineage>
        <taxon>Eukaryota</taxon>
        <taxon>Metazoa</taxon>
        <taxon>Spiralia</taxon>
        <taxon>Lophotrochozoa</taxon>
        <taxon>Platyhelminthes</taxon>
        <taxon>Cestoda</taxon>
        <taxon>Eucestoda</taxon>
        <taxon>Diphyllobothriidea</taxon>
        <taxon>Diphyllobothriidae</taxon>
        <taxon>Schistocephalus</taxon>
    </lineage>
</organism>
<proteinExistence type="predicted"/>
<keyword evidence="2" id="KW-0812">Transmembrane</keyword>
<sequence length="649" mass="72743">MQWTALFLFIILHLPLAPTAPVKKPPSHTNVTFESTVSSVPTGRNKDVVFTCTVTAPEHVPINGSNFGEPVIRFWCGCGYPGCTERCGGDCRISENLYRWTTVACEHDYFRGKLVLRWKVDIFRPEISGKWGCEYNGKKSMSVIDVTEGADVINLFSSPSNTVRVGSNVALVCQYVGPEGRVMSITWNTPNTVKERYSVTESETASILHLTNVTGWHSGSYSCAIQGSTDKLSLKLRVVDKRENRAPGCTACDFLNKCSRLRCRLVTDGGLFYYPIGCLAKCPFGVGNVECQNTRIHPKWYPEDPCYKTLSMNAEGTYIAAEERKSFPWEAIGNSTAAYILFLVVLAIMLLSSVLSSAMAKCWKKINSCKKPVVNKIRSSLSVKLKAEPSVSRASQARKSRRLFEADPRVSVFTIEEVRAGNVGELDLDQPIDAEQKPEEEDKKNIFAYCFGKKQDRKKSQESMRTRRMSVADALKEQEEMFQKAFEMQETEGLARPEEGKKSKTSAEAGDELQEQAVEDAPEAKDAGKKNIFAFCFGKKKERNKSQETMGTQMMSPTDALKEQDEMFQKAFEMQETEGLAQQQEEEENEKKARKKSKDNKGGKNKMKKEDGEAENEPTQLQEQIVEDAPEANEAEDKTGKKKKKKGKK</sequence>
<evidence type="ECO:0000313" key="5">
    <source>
        <dbReference type="EMBL" id="JAP54070.1"/>
    </source>
</evidence>
<evidence type="ECO:0000256" key="2">
    <source>
        <dbReference type="SAM" id="Phobius"/>
    </source>
</evidence>
<dbReference type="AlphaFoldDB" id="A0A0X3PSF2"/>
<keyword evidence="3" id="KW-0732">Signal</keyword>
<feature type="compositionally biased region" description="Acidic residues" evidence="1">
    <location>
        <begin position="625"/>
        <end position="634"/>
    </location>
</feature>
<name>A0A0X3PSF2_SCHSO</name>
<feature type="signal peptide" evidence="3">
    <location>
        <begin position="1"/>
        <end position="19"/>
    </location>
</feature>
<keyword evidence="2" id="KW-1133">Transmembrane helix</keyword>
<gene>
    <name evidence="5" type="ORF">TR145997</name>
</gene>
<dbReference type="Pfam" id="PF13927">
    <property type="entry name" value="Ig_3"/>
    <property type="match status" value="1"/>
</dbReference>
<feature type="compositionally biased region" description="Basic residues" evidence="1">
    <location>
        <begin position="592"/>
        <end position="607"/>
    </location>
</feature>
<evidence type="ECO:0000256" key="1">
    <source>
        <dbReference type="SAM" id="MobiDB-lite"/>
    </source>
</evidence>
<dbReference type="Gene3D" id="2.60.40.10">
    <property type="entry name" value="Immunoglobulins"/>
    <property type="match status" value="1"/>
</dbReference>
<protein>
    <submittedName>
        <fullName evidence="5">Immunoglobulin domain</fullName>
    </submittedName>
</protein>
<dbReference type="InterPro" id="IPR003599">
    <property type="entry name" value="Ig_sub"/>
</dbReference>
<keyword evidence="2" id="KW-0472">Membrane</keyword>
<dbReference type="InterPro" id="IPR007110">
    <property type="entry name" value="Ig-like_dom"/>
</dbReference>
<feature type="domain" description="Ig-like" evidence="4">
    <location>
        <begin position="150"/>
        <end position="233"/>
    </location>
</feature>
<feature type="compositionally biased region" description="Basic residues" evidence="1">
    <location>
        <begin position="640"/>
        <end position="649"/>
    </location>
</feature>
<feature type="compositionally biased region" description="Polar residues" evidence="1">
    <location>
        <begin position="547"/>
        <end position="556"/>
    </location>
</feature>
<feature type="region of interest" description="Disordered" evidence="1">
    <location>
        <begin position="484"/>
        <end position="649"/>
    </location>
</feature>
<dbReference type="InterPro" id="IPR036179">
    <property type="entry name" value="Ig-like_dom_sf"/>
</dbReference>
<feature type="compositionally biased region" description="Basic and acidic residues" evidence="1">
    <location>
        <begin position="493"/>
        <end position="502"/>
    </location>
</feature>
<evidence type="ECO:0000259" key="4">
    <source>
        <dbReference type="PROSITE" id="PS50835"/>
    </source>
</evidence>
<dbReference type="SUPFAM" id="SSF48726">
    <property type="entry name" value="Immunoglobulin"/>
    <property type="match status" value="1"/>
</dbReference>
<feature type="transmembrane region" description="Helical" evidence="2">
    <location>
        <begin position="337"/>
        <end position="360"/>
    </location>
</feature>
<evidence type="ECO:0000256" key="3">
    <source>
        <dbReference type="SAM" id="SignalP"/>
    </source>
</evidence>
<dbReference type="EMBL" id="GEEE01009155">
    <property type="protein sequence ID" value="JAP54070.1"/>
    <property type="molecule type" value="Transcribed_RNA"/>
</dbReference>
<feature type="chain" id="PRO_5007051284" evidence="3">
    <location>
        <begin position="20"/>
        <end position="649"/>
    </location>
</feature>
<reference evidence="5" key="1">
    <citation type="submission" date="2016-01" db="EMBL/GenBank/DDBJ databases">
        <title>Reference transcriptome for the parasite Schistocephalus solidus: insights into the molecular evolution of parasitism.</title>
        <authorList>
            <person name="Hebert F.O."/>
            <person name="Grambauer S."/>
            <person name="Barber I."/>
            <person name="Landry C.R."/>
            <person name="Aubin-Horth N."/>
        </authorList>
    </citation>
    <scope>NUCLEOTIDE SEQUENCE</scope>
</reference>
<feature type="compositionally biased region" description="Acidic residues" evidence="1">
    <location>
        <begin position="509"/>
        <end position="521"/>
    </location>
</feature>
<accession>A0A0X3PSF2</accession>
<dbReference type="PROSITE" id="PS50835">
    <property type="entry name" value="IG_LIKE"/>
    <property type="match status" value="1"/>
</dbReference>
<dbReference type="InterPro" id="IPR013783">
    <property type="entry name" value="Ig-like_fold"/>
</dbReference>
<dbReference type="SMART" id="SM00409">
    <property type="entry name" value="IG"/>
    <property type="match status" value="1"/>
</dbReference>